<evidence type="ECO:0000259" key="1">
    <source>
        <dbReference type="Pfam" id="PF13614"/>
    </source>
</evidence>
<feature type="domain" description="AAA" evidence="1">
    <location>
        <begin position="1"/>
        <end position="192"/>
    </location>
</feature>
<dbReference type="OrthoDB" id="9815116at2"/>
<dbReference type="SUPFAM" id="SSF52540">
    <property type="entry name" value="P-loop containing nucleoside triphosphate hydrolases"/>
    <property type="match status" value="1"/>
</dbReference>
<proteinExistence type="predicted"/>
<gene>
    <name evidence="2" type="ORF">C8D86_1314</name>
</gene>
<accession>A0A370G434</accession>
<protein>
    <submittedName>
        <fullName evidence="2">Chromosome partitioning protein</fullName>
    </submittedName>
</protein>
<reference evidence="2 3" key="1">
    <citation type="submission" date="2018-07" db="EMBL/GenBank/DDBJ databases">
        <title>Genomic Encyclopedia of Type Strains, Phase IV (KMG-IV): sequencing the most valuable type-strain genomes for metagenomic binning, comparative biology and taxonomic classification.</title>
        <authorList>
            <person name="Goeker M."/>
        </authorList>
    </citation>
    <scope>NUCLEOTIDE SEQUENCE [LARGE SCALE GENOMIC DNA]</scope>
    <source>
        <strain evidence="2 3">DSM 16500</strain>
    </source>
</reference>
<dbReference type="AlphaFoldDB" id="A0A370G434"/>
<dbReference type="PANTHER" id="PTHR13696:SF99">
    <property type="entry name" value="COBYRINIC ACID AC-DIAMIDE SYNTHASE"/>
    <property type="match status" value="1"/>
</dbReference>
<dbReference type="RefSeq" id="WP_114835309.1">
    <property type="nucleotide sequence ID" value="NZ_LR699116.1"/>
</dbReference>
<dbReference type="Gene3D" id="3.40.50.300">
    <property type="entry name" value="P-loop containing nucleotide triphosphate hydrolases"/>
    <property type="match status" value="1"/>
</dbReference>
<dbReference type="InterPro" id="IPR025669">
    <property type="entry name" value="AAA_dom"/>
</dbReference>
<dbReference type="PANTHER" id="PTHR13696">
    <property type="entry name" value="P-LOOP CONTAINING NUCLEOSIDE TRIPHOSPHATE HYDROLASE"/>
    <property type="match status" value="1"/>
</dbReference>
<name>A0A370G434_9COXI</name>
<dbReference type="Pfam" id="PF13614">
    <property type="entry name" value="AAA_31"/>
    <property type="match status" value="1"/>
</dbReference>
<dbReference type="Proteomes" id="UP000254720">
    <property type="component" value="Unassembled WGS sequence"/>
</dbReference>
<evidence type="ECO:0000313" key="2">
    <source>
        <dbReference type="EMBL" id="RDI38522.1"/>
    </source>
</evidence>
<dbReference type="CDD" id="cd02042">
    <property type="entry name" value="ParAB_family"/>
    <property type="match status" value="1"/>
</dbReference>
<dbReference type="InterPro" id="IPR027417">
    <property type="entry name" value="P-loop_NTPase"/>
</dbReference>
<sequence>MRIIAIVNNKGGVGKTTTSRILAEYFSIVKKERVLALDMDPQANFSNRYLKMEIDPYQQEGRIPPLHPSYDSSAPEDKDWDGRSSIAGIFFGEMVFPYSTYINTLEVAPSHSSKLLLAEAVTRDEVVQKVYDQLSKFLSLDDVRHSYDKIIIDTPPSKGPVTISVVRAATDLLIPSIMEPQPIEGIYGMIHLWKAETLRRPDHHPLNLIGVLPNSFDRRGIIHKDHLDSLKREMPDYVLESKIGRRLIYAEADADGAVPPSIFMYPDKNPAKQEVLSACMEIEERMNVYVN</sequence>
<dbReference type="InterPro" id="IPR050678">
    <property type="entry name" value="DNA_Partitioning_ATPase"/>
</dbReference>
<dbReference type="EMBL" id="QQAX01000031">
    <property type="protein sequence ID" value="RDI38522.1"/>
    <property type="molecule type" value="Genomic_DNA"/>
</dbReference>
<keyword evidence="3" id="KW-1185">Reference proteome</keyword>
<comment type="caution">
    <text evidence="2">The sequence shown here is derived from an EMBL/GenBank/DDBJ whole genome shotgun (WGS) entry which is preliminary data.</text>
</comment>
<organism evidence="2 3">
    <name type="scientific">Aquicella lusitana</name>
    <dbReference type="NCBI Taxonomy" id="254246"/>
    <lineage>
        <taxon>Bacteria</taxon>
        <taxon>Pseudomonadati</taxon>
        <taxon>Pseudomonadota</taxon>
        <taxon>Gammaproteobacteria</taxon>
        <taxon>Legionellales</taxon>
        <taxon>Coxiellaceae</taxon>
        <taxon>Aquicella</taxon>
    </lineage>
</organism>
<evidence type="ECO:0000313" key="3">
    <source>
        <dbReference type="Proteomes" id="UP000254720"/>
    </source>
</evidence>